<evidence type="ECO:0000256" key="10">
    <source>
        <dbReference type="SAM" id="MobiDB-lite"/>
    </source>
</evidence>
<dbReference type="SMART" id="SM00063">
    <property type="entry name" value="FRI"/>
    <property type="match status" value="1"/>
</dbReference>
<evidence type="ECO:0000256" key="11">
    <source>
        <dbReference type="SAM" id="Phobius"/>
    </source>
</evidence>
<dbReference type="InterPro" id="IPR036790">
    <property type="entry name" value="Frizzled_dom_sf"/>
</dbReference>
<dbReference type="EMBL" id="AP028913">
    <property type="protein sequence ID" value="BES94583.1"/>
    <property type="molecule type" value="Genomic_DNA"/>
</dbReference>
<evidence type="ECO:0000256" key="8">
    <source>
        <dbReference type="PROSITE-ProRule" id="PRU00090"/>
    </source>
</evidence>
<sequence>MMDELTAILYCLTRPRADSIYKTAILSHDDDAGGVVKWRVIRWLVMLLFVLFMLATTIYTVLWLTEQTPKEVQNNTKIAIPEELLINLETQRNVPQPKGLLETEIDIPIPPDDLQTINEREGSLEENKTTSPLDEEVSFIDRLISSFNQGQTRRPTTQPQDPVKQFTSLGETGYVRHLPNGHKYGEYQSVPSMTKFLGMSTTSPRLPVSPTLPSIRPKGYEQSTEGAPSNASDSNCHSPQLAMCRGVIPWDLTSVPSLPGITSLESLKEAMPYFELIIESGCSPRARQFLCSLLEPECMPLGSSVTPPCRTVCKAVAEDCSDFILDVLDLSQVFQCDNYPESEGSCVNLGKGQRCLSNEISCGDETCVPHKWRCNGVTDCLTGADEVNCTTCSNHQFTCASLDRCIPLDWRCDGRLDCPDDSDEKDCEDDEDEDLSDHASHLSPCPSGELRCVDGRCITLAQICDGAKDCSDGADETNCKIPYT</sequence>
<keyword evidence="14" id="KW-1185">Reference proteome</keyword>
<dbReference type="Pfam" id="PF00057">
    <property type="entry name" value="Ldl_recept_a"/>
    <property type="match status" value="3"/>
</dbReference>
<dbReference type="InterPro" id="IPR002172">
    <property type="entry name" value="LDrepeatLR_classA_rpt"/>
</dbReference>
<comment type="caution">
    <text evidence="9">Lacks conserved residue(s) required for the propagation of feature annotation.</text>
</comment>
<organism evidence="13 14">
    <name type="scientific">Nesidiocoris tenuis</name>
    <dbReference type="NCBI Taxonomy" id="355587"/>
    <lineage>
        <taxon>Eukaryota</taxon>
        <taxon>Metazoa</taxon>
        <taxon>Ecdysozoa</taxon>
        <taxon>Arthropoda</taxon>
        <taxon>Hexapoda</taxon>
        <taxon>Insecta</taxon>
        <taxon>Pterygota</taxon>
        <taxon>Neoptera</taxon>
        <taxon>Paraneoptera</taxon>
        <taxon>Hemiptera</taxon>
        <taxon>Heteroptera</taxon>
        <taxon>Panheteroptera</taxon>
        <taxon>Cimicomorpha</taxon>
        <taxon>Miridae</taxon>
        <taxon>Dicyphina</taxon>
        <taxon>Nesidiocoris</taxon>
    </lineage>
</organism>
<protein>
    <submittedName>
        <fullName evidence="13">Fz domain</fullName>
    </submittedName>
</protein>
<evidence type="ECO:0000256" key="6">
    <source>
        <dbReference type="ARBA" id="ARBA00023136"/>
    </source>
</evidence>
<feature type="region of interest" description="Disordered" evidence="10">
    <location>
        <begin position="204"/>
        <end position="235"/>
    </location>
</feature>
<keyword evidence="5 11" id="KW-1133">Transmembrane helix</keyword>
<dbReference type="SUPFAM" id="SSF57424">
    <property type="entry name" value="LDL receptor-like module"/>
    <property type="match status" value="3"/>
</dbReference>
<accession>A0ABN7ARL0</accession>
<dbReference type="PROSITE" id="PS50068">
    <property type="entry name" value="LDLRA_2"/>
    <property type="match status" value="3"/>
</dbReference>
<evidence type="ECO:0000256" key="2">
    <source>
        <dbReference type="ARBA" id="ARBA00022692"/>
    </source>
</evidence>
<dbReference type="Proteomes" id="UP001307889">
    <property type="component" value="Chromosome 5"/>
</dbReference>
<keyword evidence="7 9" id="KW-1015">Disulfide bond</keyword>
<dbReference type="Gene3D" id="1.10.2000.10">
    <property type="entry name" value="Frizzled cysteine-rich domain"/>
    <property type="match status" value="1"/>
</dbReference>
<keyword evidence="2 11" id="KW-0812">Transmembrane</keyword>
<gene>
    <name evidence="13" type="ORF">NTJ_07393</name>
</gene>
<feature type="disulfide bond" evidence="9">
    <location>
        <begin position="374"/>
        <end position="389"/>
    </location>
</feature>
<dbReference type="PANTHER" id="PTHR24270:SF57">
    <property type="entry name" value="FI24007P1"/>
    <property type="match status" value="1"/>
</dbReference>
<evidence type="ECO:0000256" key="3">
    <source>
        <dbReference type="ARBA" id="ARBA00022737"/>
    </source>
</evidence>
<keyword evidence="3" id="KW-0677">Repeat</keyword>
<dbReference type="PANTHER" id="PTHR24270">
    <property type="entry name" value="LOW-DENSITY LIPOPROTEIN RECEPTOR-RELATED"/>
    <property type="match status" value="1"/>
</dbReference>
<feature type="disulfide bond" evidence="8">
    <location>
        <begin position="282"/>
        <end position="320"/>
    </location>
</feature>
<feature type="domain" description="FZ" evidence="12">
    <location>
        <begin position="231"/>
        <end position="349"/>
    </location>
</feature>
<reference evidence="13 14" key="1">
    <citation type="submission" date="2023-09" db="EMBL/GenBank/DDBJ databases">
        <title>Nesidiocoris tenuis whole genome shotgun sequence.</title>
        <authorList>
            <person name="Shibata T."/>
            <person name="Shimoda M."/>
            <person name="Kobayashi T."/>
            <person name="Uehara T."/>
        </authorList>
    </citation>
    <scope>NUCLEOTIDE SEQUENCE [LARGE SCALE GENOMIC DNA]</scope>
    <source>
        <strain evidence="13 14">Japan</strain>
    </source>
</reference>
<dbReference type="InterPro" id="IPR023415">
    <property type="entry name" value="LDLR_class-A_CS"/>
</dbReference>
<evidence type="ECO:0000256" key="7">
    <source>
        <dbReference type="ARBA" id="ARBA00023157"/>
    </source>
</evidence>
<name>A0ABN7ARL0_9HEMI</name>
<feature type="transmembrane region" description="Helical" evidence="11">
    <location>
        <begin position="41"/>
        <end position="64"/>
    </location>
</feature>
<keyword evidence="4" id="KW-0735">Signal-anchor</keyword>
<evidence type="ECO:0000256" key="5">
    <source>
        <dbReference type="ARBA" id="ARBA00022989"/>
    </source>
</evidence>
<feature type="disulfide bond" evidence="9">
    <location>
        <begin position="464"/>
        <end position="479"/>
    </location>
</feature>
<dbReference type="Pfam" id="PF01392">
    <property type="entry name" value="Fz"/>
    <property type="match status" value="1"/>
</dbReference>
<feature type="disulfide bond" evidence="9">
    <location>
        <begin position="355"/>
        <end position="367"/>
    </location>
</feature>
<dbReference type="CDD" id="cd07066">
    <property type="entry name" value="CRD_FZ"/>
    <property type="match status" value="1"/>
</dbReference>
<comment type="subcellular location">
    <subcellularLocation>
        <location evidence="1">Cell membrane</location>
        <topology evidence="1">Single-pass type II membrane protein</topology>
    </subcellularLocation>
</comment>
<dbReference type="PROSITE" id="PS50038">
    <property type="entry name" value="FZ"/>
    <property type="match status" value="1"/>
</dbReference>
<dbReference type="Gene3D" id="4.10.400.10">
    <property type="entry name" value="Low-density Lipoprotein Receptor"/>
    <property type="match status" value="3"/>
</dbReference>
<evidence type="ECO:0000256" key="9">
    <source>
        <dbReference type="PROSITE-ProRule" id="PRU00124"/>
    </source>
</evidence>
<evidence type="ECO:0000313" key="13">
    <source>
        <dbReference type="EMBL" id="BES94583.1"/>
    </source>
</evidence>
<dbReference type="InterPro" id="IPR036055">
    <property type="entry name" value="LDL_receptor-like_sf"/>
</dbReference>
<dbReference type="SMART" id="SM00192">
    <property type="entry name" value="LDLa"/>
    <property type="match status" value="3"/>
</dbReference>
<feature type="disulfide bond" evidence="9">
    <location>
        <begin position="452"/>
        <end position="470"/>
    </location>
</feature>
<keyword evidence="6 11" id="KW-0472">Membrane</keyword>
<dbReference type="InterPro" id="IPR050685">
    <property type="entry name" value="LDLR"/>
</dbReference>
<feature type="disulfide bond" evidence="9">
    <location>
        <begin position="412"/>
        <end position="427"/>
    </location>
</feature>
<evidence type="ECO:0000256" key="1">
    <source>
        <dbReference type="ARBA" id="ARBA00004401"/>
    </source>
</evidence>
<dbReference type="PROSITE" id="PS01209">
    <property type="entry name" value="LDLRA_1"/>
    <property type="match status" value="1"/>
</dbReference>
<evidence type="ECO:0000313" key="14">
    <source>
        <dbReference type="Proteomes" id="UP001307889"/>
    </source>
</evidence>
<dbReference type="CDD" id="cd00112">
    <property type="entry name" value="LDLa"/>
    <property type="match status" value="3"/>
</dbReference>
<proteinExistence type="predicted"/>
<feature type="disulfide bond" evidence="9">
    <location>
        <begin position="362"/>
        <end position="380"/>
    </location>
</feature>
<evidence type="ECO:0000256" key="4">
    <source>
        <dbReference type="ARBA" id="ARBA00022968"/>
    </source>
</evidence>
<feature type="disulfide bond" evidence="9">
    <location>
        <begin position="445"/>
        <end position="457"/>
    </location>
</feature>
<dbReference type="InterPro" id="IPR020067">
    <property type="entry name" value="Frizzled_dom"/>
</dbReference>
<evidence type="ECO:0000259" key="12">
    <source>
        <dbReference type="PROSITE" id="PS50038"/>
    </source>
</evidence>
<dbReference type="SUPFAM" id="SSF63501">
    <property type="entry name" value="Frizzled cysteine-rich domain"/>
    <property type="match status" value="1"/>
</dbReference>
<dbReference type="PRINTS" id="PR00261">
    <property type="entry name" value="LDLRECEPTOR"/>
</dbReference>
<feature type="compositionally biased region" description="Polar residues" evidence="10">
    <location>
        <begin position="221"/>
        <end position="235"/>
    </location>
</feature>